<protein>
    <submittedName>
        <fullName evidence="8">LapA family protein</fullName>
    </submittedName>
</protein>
<dbReference type="Pfam" id="PF06305">
    <property type="entry name" value="LapA_dom"/>
    <property type="match status" value="1"/>
</dbReference>
<feature type="compositionally biased region" description="Pro residues" evidence="5">
    <location>
        <begin position="7"/>
        <end position="23"/>
    </location>
</feature>
<gene>
    <name evidence="8" type="ORF">JF887_14650</name>
</gene>
<keyword evidence="2 6" id="KW-0812">Transmembrane</keyword>
<evidence type="ECO:0000256" key="6">
    <source>
        <dbReference type="SAM" id="Phobius"/>
    </source>
</evidence>
<dbReference type="GO" id="GO:0005886">
    <property type="term" value="C:plasma membrane"/>
    <property type="evidence" value="ECO:0007669"/>
    <property type="project" value="InterPro"/>
</dbReference>
<dbReference type="AlphaFoldDB" id="A0A934NK15"/>
<evidence type="ECO:0000313" key="9">
    <source>
        <dbReference type="Proteomes" id="UP000614410"/>
    </source>
</evidence>
<organism evidence="8 9">
    <name type="scientific">Candidatus Amunia macphersoniae</name>
    <dbReference type="NCBI Taxonomy" id="3127014"/>
    <lineage>
        <taxon>Bacteria</taxon>
        <taxon>Bacillati</taxon>
        <taxon>Candidatus Dormiibacterota</taxon>
        <taxon>Candidatus Dormibacteria</taxon>
        <taxon>Candidatus Aeolococcales</taxon>
        <taxon>Candidatus Aeolococcaceae</taxon>
        <taxon>Candidatus Amunia</taxon>
    </lineage>
</organism>
<evidence type="ECO:0000256" key="5">
    <source>
        <dbReference type="SAM" id="MobiDB-lite"/>
    </source>
</evidence>
<evidence type="ECO:0000259" key="7">
    <source>
        <dbReference type="Pfam" id="PF06305"/>
    </source>
</evidence>
<dbReference type="EMBL" id="JAEKNN010000070">
    <property type="protein sequence ID" value="MBJ7610644.1"/>
    <property type="molecule type" value="Genomic_DNA"/>
</dbReference>
<evidence type="ECO:0000256" key="2">
    <source>
        <dbReference type="ARBA" id="ARBA00022692"/>
    </source>
</evidence>
<reference evidence="8 9" key="1">
    <citation type="submission" date="2020-10" db="EMBL/GenBank/DDBJ databases">
        <title>Ca. Dormibacterota MAGs.</title>
        <authorList>
            <person name="Montgomery K."/>
        </authorList>
    </citation>
    <scope>NUCLEOTIDE SEQUENCE [LARGE SCALE GENOMIC DNA]</scope>
    <source>
        <strain evidence="8">Mitchell_Peninsula_5</strain>
    </source>
</reference>
<accession>A0A934NK15</accession>
<sequence>MQQTVPPAAPDPSTPGAAPPAAPSPAAEPGKVVARASNVTRLVIAAAVVAAVVLTIFCAQNTQAATVKFLGFSWPGAPLFVVILASVGLGIVIGGVFVWLRLARYSAQRRILGRHQRRP</sequence>
<proteinExistence type="predicted"/>
<feature type="domain" description="Lipopolysaccharide assembly protein A" evidence="7">
    <location>
        <begin position="60"/>
        <end position="110"/>
    </location>
</feature>
<feature type="transmembrane region" description="Helical" evidence="6">
    <location>
        <begin position="39"/>
        <end position="57"/>
    </location>
</feature>
<keyword evidence="3 6" id="KW-1133">Transmembrane helix</keyword>
<feature type="region of interest" description="Disordered" evidence="5">
    <location>
        <begin position="1"/>
        <end position="28"/>
    </location>
</feature>
<keyword evidence="1" id="KW-1003">Cell membrane</keyword>
<dbReference type="Proteomes" id="UP000614410">
    <property type="component" value="Unassembled WGS sequence"/>
</dbReference>
<dbReference type="InterPro" id="IPR010445">
    <property type="entry name" value="LapA_dom"/>
</dbReference>
<evidence type="ECO:0000256" key="3">
    <source>
        <dbReference type="ARBA" id="ARBA00022989"/>
    </source>
</evidence>
<keyword evidence="4 6" id="KW-0472">Membrane</keyword>
<name>A0A934NK15_9BACT</name>
<evidence type="ECO:0000256" key="1">
    <source>
        <dbReference type="ARBA" id="ARBA00022475"/>
    </source>
</evidence>
<evidence type="ECO:0000313" key="8">
    <source>
        <dbReference type="EMBL" id="MBJ7610644.1"/>
    </source>
</evidence>
<comment type="caution">
    <text evidence="8">The sequence shown here is derived from an EMBL/GenBank/DDBJ whole genome shotgun (WGS) entry which is preliminary data.</text>
</comment>
<evidence type="ECO:0000256" key="4">
    <source>
        <dbReference type="ARBA" id="ARBA00023136"/>
    </source>
</evidence>
<feature type="transmembrane region" description="Helical" evidence="6">
    <location>
        <begin position="77"/>
        <end position="100"/>
    </location>
</feature>